<dbReference type="EMBL" id="FZNW01000004">
    <property type="protein sequence ID" value="SNR38808.1"/>
    <property type="molecule type" value="Genomic_DNA"/>
</dbReference>
<reference evidence="2 3" key="1">
    <citation type="submission" date="2017-06" db="EMBL/GenBank/DDBJ databases">
        <authorList>
            <person name="Kim H.J."/>
            <person name="Triplett B.A."/>
        </authorList>
    </citation>
    <scope>NUCLEOTIDE SEQUENCE [LARGE SCALE GENOMIC DNA]</scope>
    <source>
        <strain evidence="2 3">DSM 45207</strain>
    </source>
</reference>
<feature type="region of interest" description="Disordered" evidence="1">
    <location>
        <begin position="64"/>
        <end position="144"/>
    </location>
</feature>
<protein>
    <submittedName>
        <fullName evidence="2">Uncharacterized protein</fullName>
    </submittedName>
</protein>
<keyword evidence="3" id="KW-1185">Reference proteome</keyword>
<dbReference type="Proteomes" id="UP000198348">
    <property type="component" value="Unassembled WGS sequence"/>
</dbReference>
<accession>A0A238VX38</accession>
<evidence type="ECO:0000256" key="1">
    <source>
        <dbReference type="SAM" id="MobiDB-lite"/>
    </source>
</evidence>
<name>A0A238VX38_9PSEU</name>
<sequence length="144" mass="15694">MDPLDRADAMLSRARDRGTFVVTPDTALSPMDESRTVQISRAVVADSDTADTDDPDATAVVPRAQIRAQDTAQHHLTDPTPTEPLPDPDADTPPRGFPLPDLTEGGTEQQRTAEDVVEHEQNDELVPTVTRTRRSSVTRRLDGA</sequence>
<proteinExistence type="predicted"/>
<evidence type="ECO:0000313" key="3">
    <source>
        <dbReference type="Proteomes" id="UP000198348"/>
    </source>
</evidence>
<organism evidence="2 3">
    <name type="scientific">Haloechinothrix alba</name>
    <dbReference type="NCBI Taxonomy" id="664784"/>
    <lineage>
        <taxon>Bacteria</taxon>
        <taxon>Bacillati</taxon>
        <taxon>Actinomycetota</taxon>
        <taxon>Actinomycetes</taxon>
        <taxon>Pseudonocardiales</taxon>
        <taxon>Pseudonocardiaceae</taxon>
        <taxon>Haloechinothrix</taxon>
    </lineage>
</organism>
<feature type="compositionally biased region" description="Basic and acidic residues" evidence="1">
    <location>
        <begin position="111"/>
        <end position="122"/>
    </location>
</feature>
<dbReference type="AlphaFoldDB" id="A0A238VX38"/>
<evidence type="ECO:0000313" key="2">
    <source>
        <dbReference type="EMBL" id="SNR38808.1"/>
    </source>
</evidence>
<gene>
    <name evidence="2" type="ORF">SAMN06265360_104172</name>
</gene>